<reference evidence="2" key="1">
    <citation type="journal article" date="2020" name="mSystems">
        <title>Genome- and Community-Level Interaction Insights into Carbon Utilization and Element Cycling Functions of Hydrothermarchaeota in Hydrothermal Sediment.</title>
        <authorList>
            <person name="Zhou Z."/>
            <person name="Liu Y."/>
            <person name="Xu W."/>
            <person name="Pan J."/>
            <person name="Luo Z.H."/>
            <person name="Li M."/>
        </authorList>
    </citation>
    <scope>NUCLEOTIDE SEQUENCE [LARGE SCALE GENOMIC DNA]</scope>
    <source>
        <strain evidence="2">HyVt-533</strain>
    </source>
</reference>
<feature type="signal peptide" evidence="1">
    <location>
        <begin position="1"/>
        <end position="23"/>
    </location>
</feature>
<comment type="caution">
    <text evidence="2">The sequence shown here is derived from an EMBL/GenBank/DDBJ whole genome shotgun (WGS) entry which is preliminary data.</text>
</comment>
<feature type="chain" id="PRO_5031477299" evidence="1">
    <location>
        <begin position="24"/>
        <end position="67"/>
    </location>
</feature>
<dbReference type="AlphaFoldDB" id="A0A7V5P054"/>
<gene>
    <name evidence="2" type="ORF">ENJ96_06095</name>
</gene>
<proteinExistence type="predicted"/>
<dbReference type="EMBL" id="DROK01000172">
    <property type="protein sequence ID" value="HHI97405.1"/>
    <property type="molecule type" value="Genomic_DNA"/>
</dbReference>
<protein>
    <submittedName>
        <fullName evidence="2">Uncharacterized protein</fullName>
    </submittedName>
</protein>
<evidence type="ECO:0000256" key="1">
    <source>
        <dbReference type="SAM" id="SignalP"/>
    </source>
</evidence>
<organism evidence="2">
    <name type="scientific">Thermodesulfatator atlanticus</name>
    <dbReference type="NCBI Taxonomy" id="501497"/>
    <lineage>
        <taxon>Bacteria</taxon>
        <taxon>Pseudomonadati</taxon>
        <taxon>Thermodesulfobacteriota</taxon>
        <taxon>Thermodesulfobacteria</taxon>
        <taxon>Thermodesulfobacteriales</taxon>
        <taxon>Thermodesulfatatoraceae</taxon>
        <taxon>Thermodesulfatator</taxon>
    </lineage>
</organism>
<sequence>MKKRVLALLMAVSFMGVSGTALAKTCKGTVKEMEGKTMVIELKGKCKCKVGDTVKIKPMKKKAVEGC</sequence>
<keyword evidence="1" id="KW-0732">Signal</keyword>
<dbReference type="Proteomes" id="UP000886101">
    <property type="component" value="Unassembled WGS sequence"/>
</dbReference>
<evidence type="ECO:0000313" key="2">
    <source>
        <dbReference type="EMBL" id="HHI97405.1"/>
    </source>
</evidence>
<accession>A0A7V5P054</accession>
<name>A0A7V5P054_9BACT</name>